<dbReference type="PANTHER" id="PTHR37610:SF6">
    <property type="entry name" value="GAG-POLYPEPTIDE OF LTR COPIA-TYPE-RELATED"/>
    <property type="match status" value="1"/>
</dbReference>
<dbReference type="InterPro" id="IPR005162">
    <property type="entry name" value="Retrotrans_gag_dom"/>
</dbReference>
<dbReference type="Proteomes" id="UP000694930">
    <property type="component" value="Chromosome 3"/>
</dbReference>
<reference evidence="3" key="1">
    <citation type="journal article" date="2014" name="Nat. Genet.">
        <title>The genome of the stress-tolerant wild tomato species Solanum pennellii.</title>
        <authorList>
            <person name="Bolger A."/>
            <person name="Scossa F."/>
            <person name="Bolger M.E."/>
            <person name="Lanz C."/>
            <person name="Maumus F."/>
            <person name="Tohge T."/>
            <person name="Quesneville H."/>
            <person name="Alseekh S."/>
            <person name="Sorensen I."/>
            <person name="Lichtenstein G."/>
            <person name="Fich E.A."/>
            <person name="Conte M."/>
            <person name="Keller H."/>
            <person name="Schneeberger K."/>
            <person name="Schwacke R."/>
            <person name="Ofner I."/>
            <person name="Vrebalov J."/>
            <person name="Xu Y."/>
            <person name="Osorio S."/>
            <person name="Aflitos S.A."/>
            <person name="Schijlen E."/>
            <person name="Jimenez-Gomez J.M."/>
            <person name="Ryngajllo M."/>
            <person name="Kimura S."/>
            <person name="Kumar R."/>
            <person name="Koenig D."/>
            <person name="Headland L.R."/>
            <person name="Maloof J.N."/>
            <person name="Sinha N."/>
            <person name="van Ham R.C."/>
            <person name="Lankhorst R.K."/>
            <person name="Mao L."/>
            <person name="Vogel A."/>
            <person name="Arsova B."/>
            <person name="Panstruga R."/>
            <person name="Fei Z."/>
            <person name="Rose J.K."/>
            <person name="Zamir D."/>
            <person name="Carrari F."/>
            <person name="Giovannoni J.J."/>
            <person name="Weigel D."/>
            <person name="Usadel B."/>
            <person name="Fernie A.R."/>
        </authorList>
    </citation>
    <scope>NUCLEOTIDE SEQUENCE [LARGE SCALE GENOMIC DNA]</scope>
    <source>
        <strain evidence="3">cv. LA0716</strain>
    </source>
</reference>
<keyword evidence="3" id="KW-1185">Reference proteome</keyword>
<sequence length="172" mass="19081">MVETSEIATGTTVPLPTVNISSSELINPAHPYFISTSDSPGTLLVNTVFDGKSFGGWKRGMWIALTAKNKSGFIDGSTVEPEVGIDLHRAWSRSNNMVISWLLNSLSREISESVLYYSTAKDIWAELEDMFGQSSGPHLFQLQKELSDLVQGSSDIAAYYTRIKRLWDELDT</sequence>
<feature type="domain" description="Retrotransposon Copia-like N-terminal" evidence="2">
    <location>
        <begin position="37"/>
        <end position="82"/>
    </location>
</feature>
<evidence type="ECO:0000259" key="1">
    <source>
        <dbReference type="Pfam" id="PF03732"/>
    </source>
</evidence>
<dbReference type="RefSeq" id="XP_015068641.1">
    <property type="nucleotide sequence ID" value="XM_015213155.1"/>
</dbReference>
<dbReference type="Pfam" id="PF14244">
    <property type="entry name" value="Retrotran_gag_3"/>
    <property type="match status" value="1"/>
</dbReference>
<feature type="domain" description="Retrotransposon gag" evidence="1">
    <location>
        <begin position="100"/>
        <end position="171"/>
    </location>
</feature>
<dbReference type="InterPro" id="IPR029472">
    <property type="entry name" value="Copia-like_N"/>
</dbReference>
<dbReference type="PANTHER" id="PTHR37610">
    <property type="entry name" value="CCHC-TYPE DOMAIN-CONTAINING PROTEIN"/>
    <property type="match status" value="1"/>
</dbReference>
<evidence type="ECO:0000313" key="4">
    <source>
        <dbReference type="RefSeq" id="XP_015068641.1"/>
    </source>
</evidence>
<dbReference type="Pfam" id="PF03732">
    <property type="entry name" value="Retrotrans_gag"/>
    <property type="match status" value="1"/>
</dbReference>
<proteinExistence type="predicted"/>
<dbReference type="GeneID" id="107013177"/>
<evidence type="ECO:0000313" key="3">
    <source>
        <dbReference type="Proteomes" id="UP000694930"/>
    </source>
</evidence>
<organism evidence="3 4">
    <name type="scientific">Solanum pennellii</name>
    <name type="common">Tomato</name>
    <name type="synonym">Lycopersicon pennellii</name>
    <dbReference type="NCBI Taxonomy" id="28526"/>
    <lineage>
        <taxon>Eukaryota</taxon>
        <taxon>Viridiplantae</taxon>
        <taxon>Streptophyta</taxon>
        <taxon>Embryophyta</taxon>
        <taxon>Tracheophyta</taxon>
        <taxon>Spermatophyta</taxon>
        <taxon>Magnoliopsida</taxon>
        <taxon>eudicotyledons</taxon>
        <taxon>Gunneridae</taxon>
        <taxon>Pentapetalae</taxon>
        <taxon>asterids</taxon>
        <taxon>lamiids</taxon>
        <taxon>Solanales</taxon>
        <taxon>Solanaceae</taxon>
        <taxon>Solanoideae</taxon>
        <taxon>Solaneae</taxon>
        <taxon>Solanum</taxon>
        <taxon>Solanum subgen. Lycopersicon</taxon>
    </lineage>
</organism>
<accession>A0ABM1GBF8</accession>
<protein>
    <submittedName>
        <fullName evidence="4">Uncharacterized protein LOC107013177</fullName>
    </submittedName>
</protein>
<reference evidence="4" key="2">
    <citation type="submission" date="2025-08" db="UniProtKB">
        <authorList>
            <consortium name="RefSeq"/>
        </authorList>
    </citation>
    <scope>IDENTIFICATION</scope>
</reference>
<name>A0ABM1GBF8_SOLPN</name>
<gene>
    <name evidence="4" type="primary">LOC107013177</name>
</gene>
<evidence type="ECO:0000259" key="2">
    <source>
        <dbReference type="Pfam" id="PF14244"/>
    </source>
</evidence>